<dbReference type="Proteomes" id="UP000030182">
    <property type="component" value="Unassembled WGS sequence"/>
</dbReference>
<dbReference type="RefSeq" id="WP_034371919.1">
    <property type="nucleotide sequence ID" value="NZ_KN323183.1"/>
</dbReference>
<accession>A0ABR4SMS6</accession>
<reference evidence="1 2" key="1">
    <citation type="submission" date="2014-01" db="EMBL/GenBank/DDBJ databases">
        <title>Draft genome sequence of the multidrug-resistant clinical isolate Dermabacter hominis 1368.</title>
        <authorList>
            <person name="Albersmeier A."/>
            <person name="Bomholt C."/>
            <person name="Glaub A."/>
            <person name="Ruckert C."/>
            <person name="Soriano F."/>
            <person name="Fernandez-Natal I."/>
            <person name="Tauch A."/>
        </authorList>
    </citation>
    <scope>NUCLEOTIDE SEQUENCE [LARGE SCALE GENOMIC DNA]</scope>
    <source>
        <strain evidence="1 2">1368</strain>
    </source>
</reference>
<protein>
    <submittedName>
        <fullName evidence="1">Uncharacterized protein</fullName>
    </submittedName>
</protein>
<dbReference type="EMBL" id="JDRS01000001">
    <property type="protein sequence ID" value="KDS94510.1"/>
    <property type="molecule type" value="Genomic_DNA"/>
</dbReference>
<proteinExistence type="predicted"/>
<organism evidence="1 2">
    <name type="scientific">Dermabacter hominis 1368</name>
    <dbReference type="NCBI Taxonomy" id="1450519"/>
    <lineage>
        <taxon>Bacteria</taxon>
        <taxon>Bacillati</taxon>
        <taxon>Actinomycetota</taxon>
        <taxon>Actinomycetes</taxon>
        <taxon>Micrococcales</taxon>
        <taxon>Dermabacteraceae</taxon>
        <taxon>Dermabacter</taxon>
    </lineage>
</organism>
<evidence type="ECO:0000313" key="2">
    <source>
        <dbReference type="Proteomes" id="UP000030182"/>
    </source>
</evidence>
<evidence type="ECO:0000313" key="1">
    <source>
        <dbReference type="EMBL" id="KDS94510.1"/>
    </source>
</evidence>
<sequence>MIVDVMAQLAIGQQFADAAAPWRVMSASGSATLPRQPSDRARARMCATEGEENRKDTTESGWITWLSTP</sequence>
<keyword evidence="2" id="KW-1185">Reference proteome</keyword>
<name>A0ABR4SMS6_9MICO</name>
<comment type="caution">
    <text evidence="1">The sequence shown here is derived from an EMBL/GenBank/DDBJ whole genome shotgun (WGS) entry which is preliminary data.</text>
</comment>
<gene>
    <name evidence="1" type="ORF">DHOM_00325</name>
</gene>